<evidence type="ECO:0000313" key="3">
    <source>
        <dbReference type="EMBL" id="KFH42632.1"/>
    </source>
</evidence>
<proteinExistence type="predicted"/>
<dbReference type="SUPFAM" id="SSF49899">
    <property type="entry name" value="Concanavalin A-like lectins/glucanases"/>
    <property type="match status" value="1"/>
</dbReference>
<dbReference type="GO" id="GO:0004553">
    <property type="term" value="F:hydrolase activity, hydrolyzing O-glycosyl compounds"/>
    <property type="evidence" value="ECO:0007669"/>
    <property type="project" value="InterPro"/>
</dbReference>
<evidence type="ECO:0000256" key="1">
    <source>
        <dbReference type="SAM" id="SignalP"/>
    </source>
</evidence>
<organism evidence="3 4">
    <name type="scientific">Hapsidospora chrysogenum (strain ATCC 11550 / CBS 779.69 / DSM 880 / IAM 14645 / JCM 23072 / IMI 49137)</name>
    <name type="common">Acremonium chrysogenum</name>
    <dbReference type="NCBI Taxonomy" id="857340"/>
    <lineage>
        <taxon>Eukaryota</taxon>
        <taxon>Fungi</taxon>
        <taxon>Dikarya</taxon>
        <taxon>Ascomycota</taxon>
        <taxon>Pezizomycotina</taxon>
        <taxon>Sordariomycetes</taxon>
        <taxon>Hypocreomycetidae</taxon>
        <taxon>Hypocreales</taxon>
        <taxon>Bionectriaceae</taxon>
        <taxon>Hapsidospora</taxon>
    </lineage>
</organism>
<dbReference type="PROSITE" id="PS51762">
    <property type="entry name" value="GH16_2"/>
    <property type="match status" value="1"/>
</dbReference>
<dbReference type="CDD" id="cd02182">
    <property type="entry name" value="GH16_Strep_laminarinase_like"/>
    <property type="match status" value="1"/>
</dbReference>
<feature type="domain" description="GH16" evidence="2">
    <location>
        <begin position="18"/>
        <end position="289"/>
    </location>
</feature>
<evidence type="ECO:0000259" key="2">
    <source>
        <dbReference type="PROSITE" id="PS51762"/>
    </source>
</evidence>
<name>A0A086SZV0_HAPC1</name>
<keyword evidence="1" id="KW-0732">Signal</keyword>
<dbReference type="Gene3D" id="2.60.120.200">
    <property type="match status" value="1"/>
</dbReference>
<feature type="signal peptide" evidence="1">
    <location>
        <begin position="1"/>
        <end position="19"/>
    </location>
</feature>
<dbReference type="HOGENOM" id="CLU_019533_3_1_1"/>
<dbReference type="PANTHER" id="PTHR10963">
    <property type="entry name" value="GLYCOSYL HYDROLASE-RELATED"/>
    <property type="match status" value="1"/>
</dbReference>
<dbReference type="InterPro" id="IPR000757">
    <property type="entry name" value="Beta-glucanase-like"/>
</dbReference>
<dbReference type="GO" id="GO:0005975">
    <property type="term" value="P:carbohydrate metabolic process"/>
    <property type="evidence" value="ECO:0007669"/>
    <property type="project" value="InterPro"/>
</dbReference>
<dbReference type="OrthoDB" id="192832at2759"/>
<keyword evidence="4" id="KW-1185">Reference proteome</keyword>
<accession>A0A086SZV0</accession>
<dbReference type="InterPro" id="IPR050546">
    <property type="entry name" value="Glycosyl_Hydrlase_16"/>
</dbReference>
<dbReference type="EMBL" id="JPKY01000089">
    <property type="protein sequence ID" value="KFH42632.1"/>
    <property type="molecule type" value="Genomic_DNA"/>
</dbReference>
<dbReference type="Pfam" id="PF00722">
    <property type="entry name" value="Glyco_hydro_16"/>
    <property type="match status" value="1"/>
</dbReference>
<dbReference type="AlphaFoldDB" id="A0A086SZV0"/>
<dbReference type="InterPro" id="IPR013320">
    <property type="entry name" value="ConA-like_dom_sf"/>
</dbReference>
<protein>
    <submittedName>
        <fullName evidence="3">Beta-glucanase-like protein</fullName>
    </submittedName>
</protein>
<dbReference type="Proteomes" id="UP000029964">
    <property type="component" value="Unassembled WGS sequence"/>
</dbReference>
<reference evidence="4" key="1">
    <citation type="journal article" date="2014" name="Genome Announc.">
        <title>Genome sequence and annotation of Acremonium chrysogenum, producer of the beta-lactam antibiotic cephalosporin C.</title>
        <authorList>
            <person name="Terfehr D."/>
            <person name="Dahlmann T.A."/>
            <person name="Specht T."/>
            <person name="Zadra I."/>
            <person name="Kuernsteiner H."/>
            <person name="Kueck U."/>
        </authorList>
    </citation>
    <scope>NUCLEOTIDE SEQUENCE [LARGE SCALE GENOMIC DNA]</scope>
    <source>
        <strain evidence="4">ATCC 11550 / CBS 779.69 / DSM 880 / IAM 14645 / JCM 23072 / IMI 49137</strain>
    </source>
</reference>
<dbReference type="STRING" id="857340.A0A086SZV0"/>
<evidence type="ECO:0000313" key="4">
    <source>
        <dbReference type="Proteomes" id="UP000029964"/>
    </source>
</evidence>
<gene>
    <name evidence="3" type="ORF">ACRE_066430</name>
</gene>
<dbReference type="PANTHER" id="PTHR10963:SF60">
    <property type="entry name" value="GRAM-NEGATIVE BACTERIA-BINDING PROTEIN 1-RELATED"/>
    <property type="match status" value="1"/>
</dbReference>
<feature type="chain" id="PRO_5001815274" evidence="1">
    <location>
        <begin position="20"/>
        <end position="289"/>
    </location>
</feature>
<comment type="caution">
    <text evidence="3">The sequence shown here is derived from an EMBL/GenBank/DDBJ whole genome shotgun (WGS) entry which is preliminary data.</text>
</comment>
<sequence>MRLTYLVAALASVASIAEAWNAPNYSGFKRNFNANFIGPKGKQPDPAKWNYRTGDLNDNNEVQRWTTAKRNIQYSGEGTMQIVPWRDSKAPKGWTSARIESKFTLTPTDKRITRVEASIRVGGNPPSRKQGIWPAFWMMGDVHRKNKVPWPACGEVDIFETINGLKEAYGVVHCDKQPGGACNEPIGLVKGTPLTDSKFHVYRLDFDRRNSDWRKQSMTWYVDGKQFHRITGAQINKKDVWASLCHKPLYFIMNVAVGGNWPGPPNEKTLGGVGSMLEFGYVAHYTSNQ</sequence>